<dbReference type="InterPro" id="IPR028098">
    <property type="entry name" value="Glyco_trans_4-like_N"/>
</dbReference>
<evidence type="ECO:0008006" key="6">
    <source>
        <dbReference type="Google" id="ProtNLM"/>
    </source>
</evidence>
<feature type="domain" description="Glycosyltransferase subfamily 4-like N-terminal" evidence="3">
    <location>
        <begin position="18"/>
        <end position="165"/>
    </location>
</feature>
<organism evidence="4 5">
    <name type="scientific">candidate division WWE3 bacterium RBG_16_37_10</name>
    <dbReference type="NCBI Taxonomy" id="1802610"/>
    <lineage>
        <taxon>Bacteria</taxon>
        <taxon>Katanobacteria</taxon>
    </lineage>
</organism>
<evidence type="ECO:0000313" key="5">
    <source>
        <dbReference type="Proteomes" id="UP000177371"/>
    </source>
</evidence>
<dbReference type="PANTHER" id="PTHR46401:SF2">
    <property type="entry name" value="GLYCOSYLTRANSFERASE WBBK-RELATED"/>
    <property type="match status" value="1"/>
</dbReference>
<sequence length="367" mass="42090">MLIGIDASRLKEKNKTGTENYLYYTVKSLSKFDTENEYILYFREQPSDTYWNSLVLNNTRFSYRVLKKFLSWTQLSLSAACMSDHINILLCIWHTIPVFHKPSMKIVSVIHGLEYSKMGGGPAIYSILFSDKVIAVSNFTKSEILKLLPIKDDKIQVIYEGVDTSVYYKRNEEEVERVKNKYGIKGRYLFYIGTFGLRKNIPNMIQAFARFIQNYSNETDFKDITFILGGKIPQEYEGIRELPKTLNIEDKVKFLGYVPEDDLPVLISGAHALMYVSKSEGFGLPILESLSCGAKVITSNVSATKEVGDGFVYLTGPSDIEQISSTIYKSFGADIFYNREDLMAYLKTNFDWYENSRKILSVLNMFK</sequence>
<dbReference type="AlphaFoldDB" id="A0A1F4UX17"/>
<feature type="domain" description="Glycosyl transferase family 1" evidence="2">
    <location>
        <begin position="179"/>
        <end position="327"/>
    </location>
</feature>
<evidence type="ECO:0000313" key="4">
    <source>
        <dbReference type="EMBL" id="OGC49495.1"/>
    </source>
</evidence>
<dbReference type="GO" id="GO:0016757">
    <property type="term" value="F:glycosyltransferase activity"/>
    <property type="evidence" value="ECO:0007669"/>
    <property type="project" value="InterPro"/>
</dbReference>
<dbReference type="SUPFAM" id="SSF53756">
    <property type="entry name" value="UDP-Glycosyltransferase/glycogen phosphorylase"/>
    <property type="match status" value="1"/>
</dbReference>
<accession>A0A1F4UX17</accession>
<dbReference type="PANTHER" id="PTHR46401">
    <property type="entry name" value="GLYCOSYLTRANSFERASE WBBK-RELATED"/>
    <property type="match status" value="1"/>
</dbReference>
<dbReference type="Proteomes" id="UP000177371">
    <property type="component" value="Unassembled WGS sequence"/>
</dbReference>
<dbReference type="Pfam" id="PF00534">
    <property type="entry name" value="Glycos_transf_1"/>
    <property type="match status" value="1"/>
</dbReference>
<protein>
    <recommendedName>
        <fullName evidence="6">Glycosyl transferase family 1 domain-containing protein</fullName>
    </recommendedName>
</protein>
<dbReference type="STRING" id="1802610.A2W32_00660"/>
<evidence type="ECO:0000259" key="2">
    <source>
        <dbReference type="Pfam" id="PF00534"/>
    </source>
</evidence>
<dbReference type="GO" id="GO:0009103">
    <property type="term" value="P:lipopolysaccharide biosynthetic process"/>
    <property type="evidence" value="ECO:0007669"/>
    <property type="project" value="TreeGrafter"/>
</dbReference>
<dbReference type="Pfam" id="PF13439">
    <property type="entry name" value="Glyco_transf_4"/>
    <property type="match status" value="1"/>
</dbReference>
<dbReference type="InterPro" id="IPR001296">
    <property type="entry name" value="Glyco_trans_1"/>
</dbReference>
<evidence type="ECO:0000259" key="3">
    <source>
        <dbReference type="Pfam" id="PF13439"/>
    </source>
</evidence>
<dbReference type="CDD" id="cd03809">
    <property type="entry name" value="GT4_MtfB-like"/>
    <property type="match status" value="1"/>
</dbReference>
<comment type="caution">
    <text evidence="4">The sequence shown here is derived from an EMBL/GenBank/DDBJ whole genome shotgun (WGS) entry which is preliminary data.</text>
</comment>
<reference evidence="4 5" key="1">
    <citation type="journal article" date="2016" name="Nat. Commun.">
        <title>Thousands of microbial genomes shed light on interconnected biogeochemical processes in an aquifer system.</title>
        <authorList>
            <person name="Anantharaman K."/>
            <person name="Brown C.T."/>
            <person name="Hug L.A."/>
            <person name="Sharon I."/>
            <person name="Castelle C.J."/>
            <person name="Probst A.J."/>
            <person name="Thomas B.C."/>
            <person name="Singh A."/>
            <person name="Wilkins M.J."/>
            <person name="Karaoz U."/>
            <person name="Brodie E.L."/>
            <person name="Williams K.H."/>
            <person name="Hubbard S.S."/>
            <person name="Banfield J.F."/>
        </authorList>
    </citation>
    <scope>NUCLEOTIDE SEQUENCE [LARGE SCALE GENOMIC DNA]</scope>
</reference>
<dbReference type="EMBL" id="MEUT01000050">
    <property type="protein sequence ID" value="OGC49495.1"/>
    <property type="molecule type" value="Genomic_DNA"/>
</dbReference>
<proteinExistence type="predicted"/>
<evidence type="ECO:0000256" key="1">
    <source>
        <dbReference type="ARBA" id="ARBA00022679"/>
    </source>
</evidence>
<keyword evidence="1" id="KW-0808">Transferase</keyword>
<gene>
    <name evidence="4" type="ORF">A2W32_00660</name>
</gene>
<dbReference type="Gene3D" id="3.40.50.2000">
    <property type="entry name" value="Glycogen Phosphorylase B"/>
    <property type="match status" value="2"/>
</dbReference>
<name>A0A1F4UX17_UNCKA</name>